<reference evidence="6 7" key="1">
    <citation type="submission" date="2018-08" db="EMBL/GenBank/DDBJ databases">
        <title>Chitinophagaceae sp. K23C18032701, a novel bacterium isolated from forest soil.</title>
        <authorList>
            <person name="Wang C."/>
        </authorList>
    </citation>
    <scope>NUCLEOTIDE SEQUENCE [LARGE SCALE GENOMIC DNA]</scope>
    <source>
        <strain evidence="6 7">K23C18032701</strain>
    </source>
</reference>
<accession>A0A3E1NNG7</accession>
<keyword evidence="3 6" id="KW-0418">Kinase</keyword>
<evidence type="ECO:0000256" key="3">
    <source>
        <dbReference type="ARBA" id="ARBA00022777"/>
    </source>
</evidence>
<comment type="caution">
    <text evidence="6">The sequence shown here is derived from an EMBL/GenBank/DDBJ whole genome shotgun (WGS) entry which is preliminary data.</text>
</comment>
<keyword evidence="7" id="KW-1185">Reference proteome</keyword>
<dbReference type="InterPro" id="IPR050406">
    <property type="entry name" value="FGGY_Carb_Kinase"/>
</dbReference>
<dbReference type="CDD" id="cd07772">
    <property type="entry name" value="ASKHA_NBD_FGGY_NaCK-like"/>
    <property type="match status" value="1"/>
</dbReference>
<evidence type="ECO:0000313" key="7">
    <source>
        <dbReference type="Proteomes" id="UP000261284"/>
    </source>
</evidence>
<evidence type="ECO:0000313" key="6">
    <source>
        <dbReference type="EMBL" id="RFM29476.1"/>
    </source>
</evidence>
<name>A0A3E1NNG7_9BACT</name>
<evidence type="ECO:0000259" key="5">
    <source>
        <dbReference type="Pfam" id="PF21546"/>
    </source>
</evidence>
<proteinExistence type="inferred from homology"/>
<dbReference type="Pfam" id="PF21546">
    <property type="entry name" value="FGGY_C_2"/>
    <property type="match status" value="1"/>
</dbReference>
<dbReference type="SUPFAM" id="SSF53067">
    <property type="entry name" value="Actin-like ATPase domain"/>
    <property type="match status" value="2"/>
</dbReference>
<dbReference type="PANTHER" id="PTHR43095:SF2">
    <property type="entry name" value="GLUCONOKINASE"/>
    <property type="match status" value="1"/>
</dbReference>
<gene>
    <name evidence="6" type="ORF">DXN05_00375</name>
</gene>
<evidence type="ECO:0000259" key="4">
    <source>
        <dbReference type="Pfam" id="PF00370"/>
    </source>
</evidence>
<keyword evidence="2" id="KW-0808">Transferase</keyword>
<dbReference type="InterPro" id="IPR049382">
    <property type="entry name" value="FGGY_C_2"/>
</dbReference>
<dbReference type="OrthoDB" id="9786272at2"/>
<dbReference type="EMBL" id="QTJU01000001">
    <property type="protein sequence ID" value="RFM29476.1"/>
    <property type="molecule type" value="Genomic_DNA"/>
</dbReference>
<dbReference type="InterPro" id="IPR043129">
    <property type="entry name" value="ATPase_NBD"/>
</dbReference>
<dbReference type="Gene3D" id="3.30.420.40">
    <property type="match status" value="2"/>
</dbReference>
<dbReference type="GO" id="GO:0005975">
    <property type="term" value="P:carbohydrate metabolic process"/>
    <property type="evidence" value="ECO:0007669"/>
    <property type="project" value="InterPro"/>
</dbReference>
<dbReference type="AlphaFoldDB" id="A0A3E1NNG7"/>
<evidence type="ECO:0000256" key="2">
    <source>
        <dbReference type="ARBA" id="ARBA00022679"/>
    </source>
</evidence>
<evidence type="ECO:0000256" key="1">
    <source>
        <dbReference type="ARBA" id="ARBA00009156"/>
    </source>
</evidence>
<dbReference type="GO" id="GO:0016301">
    <property type="term" value="F:kinase activity"/>
    <property type="evidence" value="ECO:0007669"/>
    <property type="project" value="UniProtKB-KW"/>
</dbReference>
<dbReference type="Pfam" id="PF00370">
    <property type="entry name" value="FGGY_N"/>
    <property type="match status" value="1"/>
</dbReference>
<feature type="domain" description="Carbohydrate kinase FGGY N-terminal" evidence="4">
    <location>
        <begin position="6"/>
        <end position="228"/>
    </location>
</feature>
<dbReference type="Proteomes" id="UP000261284">
    <property type="component" value="Unassembled WGS sequence"/>
</dbReference>
<protein>
    <submittedName>
        <fullName evidence="6">Carbohydrate kinase</fullName>
    </submittedName>
</protein>
<dbReference type="RefSeq" id="WP_116845233.1">
    <property type="nucleotide sequence ID" value="NZ_QTJU01000001.1"/>
</dbReference>
<feature type="domain" description="Carbohydrate kinase FGGY C-terminal" evidence="5">
    <location>
        <begin position="246"/>
        <end position="438"/>
    </location>
</feature>
<dbReference type="PANTHER" id="PTHR43095">
    <property type="entry name" value="SUGAR KINASE"/>
    <property type="match status" value="1"/>
</dbReference>
<dbReference type="InterPro" id="IPR018484">
    <property type="entry name" value="FGGY_N"/>
</dbReference>
<organism evidence="6 7">
    <name type="scientific">Deminuibacter soli</name>
    <dbReference type="NCBI Taxonomy" id="2291815"/>
    <lineage>
        <taxon>Bacteria</taxon>
        <taxon>Pseudomonadati</taxon>
        <taxon>Bacteroidota</taxon>
        <taxon>Chitinophagia</taxon>
        <taxon>Chitinophagales</taxon>
        <taxon>Chitinophagaceae</taxon>
        <taxon>Deminuibacter</taxon>
    </lineage>
</organism>
<comment type="similarity">
    <text evidence="1">Belongs to the FGGY kinase family.</text>
</comment>
<sequence>MPIPVVAILDIGKTNKKAFLFNEQYAIVEEFTAQLSETTDEDGQPCEDIGLLAQWVVDAITRLLSMRAYDIRAINFSTYGASMVHLDARGRVMTPLYNYLKPYPAALQQQFYTTYGGEQAITSCTASPALGSLNAGMQLYRIKYRQPQLYERITWSLHLPQYISSLLTNKYYSDITSIGCHTQLWDFNRNTYHNWVLQEQLDKKLPPLLGDEETIACVINGHPVAVGIGMHDSSAALIPYLLSFTDPFVLISTGTWCISLNPFNKQPLTADELNQDCLCYMEYHGRPVKASRLFSGDEHEQQTKKLAVHFGVPVNFYNSIRFNPDIIASLQTLPPVTLPAANDKALKQSVFAWRDLNSFQSYEQAYHCLMADIISLQQQSTRLVIQDTPVRRIFVDGGFSKNPVYMHLLAIAFPHMEVYAAAVAQATAAGAALAIHPHWNTQPLPADLVTMQHYTVTQKMHI</sequence>